<dbReference type="GeneID" id="85017688"/>
<feature type="domain" description="DUF3857" evidence="1">
    <location>
        <begin position="92"/>
        <end position="200"/>
    </location>
</feature>
<organism evidence="2 3">
    <name type="scientific">Capnocytophaga granulosa</name>
    <dbReference type="NCBI Taxonomy" id="45242"/>
    <lineage>
        <taxon>Bacteria</taxon>
        <taxon>Pseudomonadati</taxon>
        <taxon>Bacteroidota</taxon>
        <taxon>Flavobacteriia</taxon>
        <taxon>Flavobacteriales</taxon>
        <taxon>Flavobacteriaceae</taxon>
        <taxon>Capnocytophaga</taxon>
    </lineage>
</organism>
<dbReference type="AlphaFoldDB" id="A0A1H2RF62"/>
<dbReference type="EMBL" id="FNND01000001">
    <property type="protein sequence ID" value="SDW18092.1"/>
    <property type="molecule type" value="Genomic_DNA"/>
</dbReference>
<sequence>MEIEQGYKIQAAPQWADTLTDEQLIKLCEDSPFATEQIEEGRDFCYLLNKYYYVDDQQNADYALMAYTLTQPENLERASMNDMVLEENECYEIHRIAVIREGEYIDKLPDTNIKVLDNENNSNGGILSKSKKINVSIRDLRLYDILILEDTRTKVFSEKEFVRRDFVKHIYLTPDTYWAYGKYHYKFINNREKKVAYKRFFFRDSEGNAIEQPVEYLEKGGVFEIEHTNYINPVDPNREIFPFIDFATESTWKELSNYIYPLYEDVLKQSDLRAFAPELVEKLDQLPSLDEQMQFAIEYVQNNIYYTYNADEMNGHKPQEPAITFQNKQGDCKAKCVLLKTILDYLEVDSSIVLVNYNADFYLKYYLPSLLSFNHVIVKINHHAKDYFIDATSRNEFGRLEKRTVLSFCHYMEIKENASLQVRAATFFDLPCIDEHVKVVVNGDKGKISLNTTYRYNRANNMRNYFKQTNKKELIDGWNRFLFYNLNYINDRSEQDIREIFKDASIKIEKDDKEENELTIAYEATILKPYFTNKEGREFLMYFDHSVLKKDLLDFRHKDSSYWHNYDSEHYIIELYADKPIDTKEKYTTQELDICNDFFAYTSKKTIGKTFGKVEISYNPLTNIEITLSRIQELKDDYNRIGDSNFGLGIDILPKGLWGKIKSWFS</sequence>
<reference evidence="2 3" key="1">
    <citation type="submission" date="2016-10" db="EMBL/GenBank/DDBJ databases">
        <authorList>
            <person name="Varghese N."/>
            <person name="Submissions S."/>
        </authorList>
    </citation>
    <scope>NUCLEOTIDE SEQUENCE [LARGE SCALE GENOMIC DNA]</scope>
    <source>
        <strain evidence="2 3">DSM 11449</strain>
    </source>
</reference>
<gene>
    <name evidence="2" type="ORF">SAMN05444420_101449</name>
</gene>
<dbReference type="InterPro" id="IPR024618">
    <property type="entry name" value="DUF3857"/>
</dbReference>
<evidence type="ECO:0000259" key="1">
    <source>
        <dbReference type="Pfam" id="PF12969"/>
    </source>
</evidence>
<proteinExistence type="predicted"/>
<name>A0A1H2RF62_9FLAO</name>
<dbReference type="Pfam" id="PF12969">
    <property type="entry name" value="DUF3857"/>
    <property type="match status" value="1"/>
</dbReference>
<dbReference type="InterPro" id="IPR038765">
    <property type="entry name" value="Papain-like_cys_pep_sf"/>
</dbReference>
<dbReference type="Proteomes" id="UP000182771">
    <property type="component" value="Unassembled WGS sequence"/>
</dbReference>
<dbReference type="RefSeq" id="WP_009642116.1">
    <property type="nucleotide sequence ID" value="NZ_CALGWW010000006.1"/>
</dbReference>
<evidence type="ECO:0000313" key="2">
    <source>
        <dbReference type="EMBL" id="SDW18092.1"/>
    </source>
</evidence>
<comment type="caution">
    <text evidence="2">The sequence shown here is derived from an EMBL/GenBank/DDBJ whole genome shotgun (WGS) entry which is preliminary data.</text>
</comment>
<dbReference type="OrthoDB" id="98874at2"/>
<evidence type="ECO:0000313" key="3">
    <source>
        <dbReference type="Proteomes" id="UP000182771"/>
    </source>
</evidence>
<protein>
    <recommendedName>
        <fullName evidence="1">DUF3857 domain-containing protein</fullName>
    </recommendedName>
</protein>
<dbReference type="Gene3D" id="3.10.620.30">
    <property type="match status" value="1"/>
</dbReference>
<dbReference type="SUPFAM" id="SSF54001">
    <property type="entry name" value="Cysteine proteinases"/>
    <property type="match status" value="1"/>
</dbReference>
<keyword evidence="3" id="KW-1185">Reference proteome</keyword>
<accession>A0A1H2RF62</accession>